<dbReference type="GO" id="GO:0036424">
    <property type="term" value="F:L-phosphoserine phosphatase activity"/>
    <property type="evidence" value="ECO:0007669"/>
    <property type="project" value="TreeGrafter"/>
</dbReference>
<dbReference type="EMBL" id="DTBJ01000028">
    <property type="protein sequence ID" value="HGM58688.1"/>
    <property type="molecule type" value="Genomic_DNA"/>
</dbReference>
<evidence type="ECO:0000256" key="7">
    <source>
        <dbReference type="ARBA" id="ARBA00022842"/>
    </source>
</evidence>
<dbReference type="GO" id="GO:0000287">
    <property type="term" value="F:magnesium ion binding"/>
    <property type="evidence" value="ECO:0007669"/>
    <property type="project" value="TreeGrafter"/>
</dbReference>
<dbReference type="PANTHER" id="PTHR43344:SF2">
    <property type="entry name" value="PHOSPHOSERINE PHOSPHATASE"/>
    <property type="match status" value="1"/>
</dbReference>
<evidence type="ECO:0000256" key="3">
    <source>
        <dbReference type="ARBA" id="ARBA00012640"/>
    </source>
</evidence>
<comment type="caution">
    <text evidence="9">The sequence shown here is derived from an EMBL/GenBank/DDBJ whole genome shotgun (WGS) entry which is preliminary data.</text>
</comment>
<dbReference type="EC" id="3.1.3.3" evidence="3"/>
<reference evidence="9" key="1">
    <citation type="journal article" date="2020" name="mSystems">
        <title>Genome- and Community-Level Interaction Insights into Carbon Utilization and Element Cycling Functions of Hydrothermarchaeota in Hydrothermal Sediment.</title>
        <authorList>
            <person name="Zhou Z."/>
            <person name="Liu Y."/>
            <person name="Xu W."/>
            <person name="Pan J."/>
            <person name="Luo Z.H."/>
            <person name="Li M."/>
        </authorList>
    </citation>
    <scope>NUCLEOTIDE SEQUENCE [LARGE SCALE GENOMIC DNA]</scope>
    <source>
        <strain evidence="9">SpSt-642</strain>
    </source>
</reference>
<gene>
    <name evidence="9" type="ORF">ENU14_03765</name>
</gene>
<evidence type="ECO:0000256" key="6">
    <source>
        <dbReference type="ARBA" id="ARBA00022801"/>
    </source>
</evidence>
<keyword evidence="5" id="KW-0479">Metal-binding</keyword>
<keyword evidence="8" id="KW-0718">Serine biosynthesis</keyword>
<dbReference type="InterPro" id="IPR023214">
    <property type="entry name" value="HAD_sf"/>
</dbReference>
<evidence type="ECO:0000256" key="5">
    <source>
        <dbReference type="ARBA" id="ARBA00022723"/>
    </source>
</evidence>
<dbReference type="GO" id="GO:0005737">
    <property type="term" value="C:cytoplasm"/>
    <property type="evidence" value="ECO:0007669"/>
    <property type="project" value="TreeGrafter"/>
</dbReference>
<dbReference type="InterPro" id="IPR050582">
    <property type="entry name" value="HAD-like_SerB"/>
</dbReference>
<protein>
    <recommendedName>
        <fullName evidence="3">phosphoserine phosphatase</fullName>
        <ecNumber evidence="3">3.1.3.3</ecNumber>
    </recommendedName>
</protein>
<dbReference type="InterPro" id="IPR036412">
    <property type="entry name" value="HAD-like_sf"/>
</dbReference>
<dbReference type="NCBIfam" id="TIGR01491">
    <property type="entry name" value="HAD-SF-IB-PSPlk"/>
    <property type="match status" value="1"/>
</dbReference>
<dbReference type="NCBIfam" id="TIGR01488">
    <property type="entry name" value="HAD-SF-IB"/>
    <property type="match status" value="1"/>
</dbReference>
<keyword evidence="7" id="KW-0460">Magnesium</keyword>
<dbReference type="AlphaFoldDB" id="A0A7C4HFI8"/>
<sequence>MNKKGIIWFDCDGVLTDQESSWNYLHKYFGSSCNYLFSQMYKKGYIDYLDWMKIDIALMINSYGKLIERKDLENILNNIKIRESAYRVFNILRKHFIIGIISSGVDILVRRVCSELNSDICLYNELRFIDNILVPGGIANVPLKEKPVIIKNYSEKLGFTLDKTVYIGDSEWDIDVFKIVGLPIAIKPCNNACEYAKYVVNDLDEIIDIIYSYFELNN</sequence>
<organism evidence="9">
    <name type="scientific">Staphylothermus marinus</name>
    <dbReference type="NCBI Taxonomy" id="2280"/>
    <lineage>
        <taxon>Archaea</taxon>
        <taxon>Thermoproteota</taxon>
        <taxon>Thermoprotei</taxon>
        <taxon>Desulfurococcales</taxon>
        <taxon>Desulfurococcaceae</taxon>
        <taxon>Staphylothermus</taxon>
    </lineage>
</organism>
<name>A0A7C4HFI8_STAMA</name>
<dbReference type="Gene3D" id="3.40.50.1000">
    <property type="entry name" value="HAD superfamily/HAD-like"/>
    <property type="match status" value="1"/>
</dbReference>
<dbReference type="SUPFAM" id="SSF56784">
    <property type="entry name" value="HAD-like"/>
    <property type="match status" value="1"/>
</dbReference>
<evidence type="ECO:0000256" key="4">
    <source>
        <dbReference type="ARBA" id="ARBA00022605"/>
    </source>
</evidence>
<dbReference type="PANTHER" id="PTHR43344">
    <property type="entry name" value="PHOSPHOSERINE PHOSPHATASE"/>
    <property type="match status" value="1"/>
</dbReference>
<comment type="pathway">
    <text evidence="2">Amino-acid biosynthesis; L-serine biosynthesis; L-serine from 3-phospho-D-glycerate: step 3/3.</text>
</comment>
<keyword evidence="6" id="KW-0378">Hydrolase</keyword>
<evidence type="ECO:0000256" key="8">
    <source>
        <dbReference type="ARBA" id="ARBA00023299"/>
    </source>
</evidence>
<evidence type="ECO:0000313" key="9">
    <source>
        <dbReference type="EMBL" id="HGM58688.1"/>
    </source>
</evidence>
<dbReference type="InterPro" id="IPR006386">
    <property type="entry name" value="HAD-SF_hydro_IB_PSP-like_arc"/>
</dbReference>
<keyword evidence="4" id="KW-0028">Amino-acid biosynthesis</keyword>
<comment type="cofactor">
    <cofactor evidence="1">
        <name>Mg(2+)</name>
        <dbReference type="ChEBI" id="CHEBI:18420"/>
    </cofactor>
</comment>
<evidence type="ECO:0000256" key="1">
    <source>
        <dbReference type="ARBA" id="ARBA00001946"/>
    </source>
</evidence>
<accession>A0A7C4HFI8</accession>
<dbReference type="Pfam" id="PF00702">
    <property type="entry name" value="Hydrolase"/>
    <property type="match status" value="1"/>
</dbReference>
<proteinExistence type="predicted"/>
<dbReference type="GO" id="GO:0006564">
    <property type="term" value="P:L-serine biosynthetic process"/>
    <property type="evidence" value="ECO:0007669"/>
    <property type="project" value="UniProtKB-KW"/>
</dbReference>
<evidence type="ECO:0000256" key="2">
    <source>
        <dbReference type="ARBA" id="ARBA00005135"/>
    </source>
</evidence>